<protein>
    <recommendedName>
        <fullName evidence="2">DUF4367 domain-containing protein</fullName>
    </recommendedName>
</protein>
<dbReference type="Proteomes" id="UP001208567">
    <property type="component" value="Unassembled WGS sequence"/>
</dbReference>
<keyword evidence="1" id="KW-0812">Transmembrane</keyword>
<sequence>MGIDNIIRKSLEDSVDNLDLPVEKYEEMFEHITSQERAIKRSFIKSLLQRVNILFRRINYKEAIGVAAFVMVLILVPTVVKYSRSKDINAAIDKDKAISSEKSVKGYDFSRQLELLVSDIIPRNREIIKDENQIKEKVPFPIEYPKFIPEGYKLANTDMEINEDYIGKIYSVGLVYKTASNNTFMIMQITETGKPGDIDKYEKISINGVDAYLYDPKIKNGNMQLMLWKNGKYYNVISDSIGKDNIINIAKSLDFNLQGDTRKSYRNGTFEYFEYNDSTKKMVPFTVDYPKYTPNGFKIHNTQIMQLKKEDKVLTIARENYNNGTGSMITISETDDKSKFQNITGKFKKETIDGIDGWYREDIEDKNKIIQIIFWENEKLYCVKGSNVTKEELIKVAKSL</sequence>
<organism evidence="3 4">
    <name type="scientific">Clostridium omnivorum</name>
    <dbReference type="NCBI Taxonomy" id="1604902"/>
    <lineage>
        <taxon>Bacteria</taxon>
        <taxon>Bacillati</taxon>
        <taxon>Bacillota</taxon>
        <taxon>Clostridia</taxon>
        <taxon>Eubacteriales</taxon>
        <taxon>Clostridiaceae</taxon>
        <taxon>Clostridium</taxon>
    </lineage>
</organism>
<accession>A0ABQ5N6G0</accession>
<keyword evidence="4" id="KW-1185">Reference proteome</keyword>
<evidence type="ECO:0000313" key="4">
    <source>
        <dbReference type="Proteomes" id="UP001208567"/>
    </source>
</evidence>
<feature type="transmembrane region" description="Helical" evidence="1">
    <location>
        <begin position="63"/>
        <end position="80"/>
    </location>
</feature>
<gene>
    <name evidence="3" type="ORF">bsdE14_22500</name>
</gene>
<dbReference type="PANTHER" id="PTHR37507:SF2">
    <property type="entry name" value="SPORULATION PROTEIN YDCC"/>
    <property type="match status" value="1"/>
</dbReference>
<dbReference type="InterPro" id="IPR025377">
    <property type="entry name" value="DUF4367"/>
</dbReference>
<dbReference type="Pfam" id="PF14285">
    <property type="entry name" value="DUF4367"/>
    <property type="match status" value="2"/>
</dbReference>
<reference evidence="3 4" key="1">
    <citation type="journal article" date="2024" name="Int. J. Syst. Evol. Microbiol.">
        <title>Clostridium omnivorum sp. nov., isolated from anoxic soil under the treatment of reductive soil disinfestation.</title>
        <authorList>
            <person name="Ueki A."/>
            <person name="Tonouchi A."/>
            <person name="Kaku N."/>
            <person name="Honma S."/>
            <person name="Ueki K."/>
        </authorList>
    </citation>
    <scope>NUCLEOTIDE SEQUENCE [LARGE SCALE GENOMIC DNA]</scope>
    <source>
        <strain evidence="3 4">E14</strain>
    </source>
</reference>
<keyword evidence="1" id="KW-1133">Transmembrane helix</keyword>
<feature type="domain" description="DUF4367" evidence="2">
    <location>
        <begin position="145"/>
        <end position="253"/>
    </location>
</feature>
<evidence type="ECO:0000256" key="1">
    <source>
        <dbReference type="SAM" id="Phobius"/>
    </source>
</evidence>
<feature type="domain" description="DUF4367" evidence="2">
    <location>
        <begin position="290"/>
        <end position="400"/>
    </location>
</feature>
<comment type="caution">
    <text evidence="3">The sequence shown here is derived from an EMBL/GenBank/DDBJ whole genome shotgun (WGS) entry which is preliminary data.</text>
</comment>
<proteinExistence type="predicted"/>
<keyword evidence="1" id="KW-0472">Membrane</keyword>
<dbReference type="InterPro" id="IPR052944">
    <property type="entry name" value="Sporulation_related"/>
</dbReference>
<dbReference type="EMBL" id="BRXR01000001">
    <property type="protein sequence ID" value="GLC30840.1"/>
    <property type="molecule type" value="Genomic_DNA"/>
</dbReference>
<dbReference type="RefSeq" id="WP_264850119.1">
    <property type="nucleotide sequence ID" value="NZ_BRXR01000001.1"/>
</dbReference>
<evidence type="ECO:0000313" key="3">
    <source>
        <dbReference type="EMBL" id="GLC30840.1"/>
    </source>
</evidence>
<evidence type="ECO:0000259" key="2">
    <source>
        <dbReference type="Pfam" id="PF14285"/>
    </source>
</evidence>
<dbReference type="PANTHER" id="PTHR37507">
    <property type="entry name" value="SPORULATION PROTEIN YDCC"/>
    <property type="match status" value="1"/>
</dbReference>
<name>A0ABQ5N6G0_9CLOT</name>